<reference evidence="1 2" key="1">
    <citation type="submission" date="2017-04" db="EMBL/GenBank/DDBJ databases">
        <authorList>
            <person name="Afonso C.L."/>
            <person name="Miller P.J."/>
            <person name="Scott M.A."/>
            <person name="Spackman E."/>
            <person name="Goraichik I."/>
            <person name="Dimitrov K.M."/>
            <person name="Suarez D.L."/>
            <person name="Swayne D.E."/>
        </authorList>
    </citation>
    <scope>NUCLEOTIDE SEQUENCE [LARGE SCALE GENOMIC DNA]</scope>
</reference>
<dbReference type="EMBL" id="FXLY01000002">
    <property type="protein sequence ID" value="SMN18432.1"/>
    <property type="molecule type" value="Genomic_DNA"/>
</dbReference>
<dbReference type="AlphaFoldDB" id="A0A1X7QYC5"/>
<evidence type="ECO:0000313" key="2">
    <source>
        <dbReference type="Proteomes" id="UP000196158"/>
    </source>
</evidence>
<dbReference type="Proteomes" id="UP000196158">
    <property type="component" value="Unassembled WGS sequence"/>
</dbReference>
<evidence type="ECO:0000313" key="1">
    <source>
        <dbReference type="EMBL" id="SMN18432.1"/>
    </source>
</evidence>
<accession>A0A1X7QYC5</accession>
<protein>
    <submittedName>
        <fullName evidence="1">Uncharacterized protein</fullName>
    </submittedName>
</protein>
<keyword evidence="2" id="KW-1185">Reference proteome</keyword>
<sequence>MPQSIPIYTHYASSSNVSPIKRVTATDISIIEEAEPCELHDRVNCSECVSATKSKMDQVLKRSISSNAVNTIKKRRSFVNLHRTLSQTSCYSTGSTSENNINDESFDDFMLLLSGARHQRTDQMWEILPNESKISYLRRLLERQQREEEYGHKISYDDLKTLTSSGRGAVVSQILNKRGGTKRAQRERHNGSKLNDRRSRIIREIAEEIYDEFLQQELEQYERGEDFGQNTHQNREIETPIKDKPDSIKKKSIQYDELQLERDHQQLDIKIKELNELLDKLSSFSPLPTPSTDDGQTIPNNETPVTTITKKSAKPYAKNIAFNQLPKTTTQEKNPGFISCLALKSKSFINIFKHKKKKKPAAQNLYRTPNPS</sequence>
<organism evidence="1 2">
    <name type="scientific">Maudiozyma saulgeensis</name>
    <dbReference type="NCBI Taxonomy" id="1789683"/>
    <lineage>
        <taxon>Eukaryota</taxon>
        <taxon>Fungi</taxon>
        <taxon>Dikarya</taxon>
        <taxon>Ascomycota</taxon>
        <taxon>Saccharomycotina</taxon>
        <taxon>Saccharomycetes</taxon>
        <taxon>Saccharomycetales</taxon>
        <taxon>Saccharomycetaceae</taxon>
        <taxon>Maudiozyma</taxon>
    </lineage>
</organism>
<proteinExistence type="predicted"/>
<dbReference type="OrthoDB" id="4070512at2759"/>
<name>A0A1X7QYC5_9SACH</name>
<gene>
    <name evidence="1" type="ORF">KASA_0Q09108G</name>
</gene>